<organism evidence="11 14">
    <name type="scientific">Didymodactylos carnosus</name>
    <dbReference type="NCBI Taxonomy" id="1234261"/>
    <lineage>
        <taxon>Eukaryota</taxon>
        <taxon>Metazoa</taxon>
        <taxon>Spiralia</taxon>
        <taxon>Gnathifera</taxon>
        <taxon>Rotifera</taxon>
        <taxon>Eurotatoria</taxon>
        <taxon>Bdelloidea</taxon>
        <taxon>Philodinida</taxon>
        <taxon>Philodinidae</taxon>
        <taxon>Didymodactylos</taxon>
    </lineage>
</organism>
<dbReference type="InterPro" id="IPR013098">
    <property type="entry name" value="Ig_I-set"/>
</dbReference>
<dbReference type="GO" id="GO:0098609">
    <property type="term" value="P:cell-cell adhesion"/>
    <property type="evidence" value="ECO:0007669"/>
    <property type="project" value="TreeGrafter"/>
</dbReference>
<evidence type="ECO:0000313" key="13">
    <source>
        <dbReference type="EMBL" id="CAF3555653.1"/>
    </source>
</evidence>
<keyword evidence="5" id="KW-0325">Glycoprotein</keyword>
<evidence type="ECO:0000256" key="2">
    <source>
        <dbReference type="ARBA" id="ARBA00022737"/>
    </source>
</evidence>
<keyword evidence="7" id="KW-1133">Transmembrane helix</keyword>
<dbReference type="InterPro" id="IPR003599">
    <property type="entry name" value="Ig_sub"/>
</dbReference>
<feature type="domain" description="Ig-like" evidence="8">
    <location>
        <begin position="296"/>
        <end position="376"/>
    </location>
</feature>
<keyword evidence="6" id="KW-0393">Immunoglobulin domain</keyword>
<dbReference type="Proteomes" id="UP000663829">
    <property type="component" value="Unassembled WGS sequence"/>
</dbReference>
<dbReference type="Proteomes" id="UP000682733">
    <property type="component" value="Unassembled WGS sequence"/>
</dbReference>
<evidence type="ECO:0000256" key="5">
    <source>
        <dbReference type="ARBA" id="ARBA00023180"/>
    </source>
</evidence>
<dbReference type="InterPro" id="IPR013783">
    <property type="entry name" value="Ig-like_fold"/>
</dbReference>
<evidence type="ECO:0000313" key="14">
    <source>
        <dbReference type="Proteomes" id="UP000663829"/>
    </source>
</evidence>
<evidence type="ECO:0000256" key="3">
    <source>
        <dbReference type="ARBA" id="ARBA00023136"/>
    </source>
</evidence>
<dbReference type="Proteomes" id="UP000677228">
    <property type="component" value="Unassembled WGS sequence"/>
</dbReference>
<keyword evidence="4" id="KW-1015">Disulfide bond</keyword>
<evidence type="ECO:0000259" key="9">
    <source>
        <dbReference type="PROSITE" id="PS50853"/>
    </source>
</evidence>
<keyword evidence="2" id="KW-0677">Repeat</keyword>
<keyword evidence="14" id="KW-1185">Reference proteome</keyword>
<evidence type="ECO:0000256" key="6">
    <source>
        <dbReference type="ARBA" id="ARBA00023319"/>
    </source>
</evidence>
<sequence>MDMIFILFPNNVLLSNVLSTRTITEKEGHEVVLSCRFDQLSDKDRVMWSKDSIILSVNFEIKADKQRYEISGKYDLIVKNITGNDSGKYLCQNFDQELSIIIILTVLTRPSLPKLHQTNEILTEKSIAQFLCSTVGGNPSPTFSWYLNQNVINENIYTNASLSELRLPIERRYHGAQISCQVDNKALDKPLTISIKLNVQYKPDVSLKYGQSIVTSGNIAIIENSSFLLECLVDSNPSTIEHIQWLKNGATLTDITSPSLILQTIKRTDEGEYTCIAMNSIGKGQASIRVRIQYGPIVKLKGAETIRENQRLSLECTTDAYPEVEIYQWYKNNQLLYNSKHSMFIIDRVQKQDHGNYSCLAKNFLKFSNDSQIEMSNKANIRITIEYAPVVTSLISKIASDPMTDVIFQCQIDSYPESTINWIFNGTLIGTNTGKYFIIQKRINDISQSNLIVKNVQTPIDYGLYSCSAMNKFGQNSTTIQLRLKDIPDVPVQLNVSNISYSSFVLEWKPGFDGGSSQTFIISLNGLLEKQTNETKVSITNLNHSELYTVRVRAQNVLGISREYASVQVSTLQVPIRQEDLPLIEHATLHIGQRTISYYLNDNSTLLANKASLCIKVESQNGTIECKKIISSIGTLQLEHELDGDPTHLTVSICLDNYEIYCGKAYPVEIKRQVSFNWLFVLIASVIVVFILILFGLCIFCTLQSRKRKRNTSRDTVASSVSSAKPVIEQLSIGTGSPKYFTHIAYPPTRSEQQYFKSSYSKIAEIQKLDKFSRKASGTSLGPGSSGSSSDPICNNNSSSLCESDQLTVTDFYPTSSISTADSSYKPYKNPIIVTTTTSMINEPIWSPTFGNLTSPNSFQSYGFPLYTTADTTNNNNNSQRLSQEIISKKYDLNDENESGYSTPSKTKKTVYEVVV</sequence>
<accession>A0A813QZQ4</accession>
<evidence type="ECO:0000256" key="4">
    <source>
        <dbReference type="ARBA" id="ARBA00023157"/>
    </source>
</evidence>
<dbReference type="EMBL" id="CAJOBC010000214">
    <property type="protein sequence ID" value="CAF3555653.1"/>
    <property type="molecule type" value="Genomic_DNA"/>
</dbReference>
<dbReference type="CDD" id="cd00063">
    <property type="entry name" value="FN3"/>
    <property type="match status" value="1"/>
</dbReference>
<dbReference type="Gene3D" id="2.60.40.10">
    <property type="entry name" value="Immunoglobulins"/>
    <property type="match status" value="6"/>
</dbReference>
<dbReference type="PANTHER" id="PTHR11640:SF31">
    <property type="entry name" value="IRREGULAR CHIASM C-ROUGHEST PROTEIN-RELATED"/>
    <property type="match status" value="1"/>
</dbReference>
<feature type="domain" description="Fibronectin type-III" evidence="9">
    <location>
        <begin position="490"/>
        <end position="574"/>
    </location>
</feature>
<evidence type="ECO:0000256" key="1">
    <source>
        <dbReference type="ARBA" id="ARBA00004479"/>
    </source>
</evidence>
<dbReference type="GO" id="GO:0005886">
    <property type="term" value="C:plasma membrane"/>
    <property type="evidence" value="ECO:0007669"/>
    <property type="project" value="TreeGrafter"/>
</dbReference>
<comment type="subcellular location">
    <subcellularLocation>
        <location evidence="1">Membrane</location>
        <topology evidence="1">Single-pass type I membrane protein</topology>
    </subcellularLocation>
</comment>
<dbReference type="OrthoDB" id="6272054at2759"/>
<dbReference type="SMART" id="SM00060">
    <property type="entry name" value="FN3"/>
    <property type="match status" value="1"/>
</dbReference>
<feature type="domain" description="Ig-like" evidence="8">
    <location>
        <begin position="9"/>
        <end position="92"/>
    </location>
</feature>
<reference evidence="11" key="1">
    <citation type="submission" date="2021-02" db="EMBL/GenBank/DDBJ databases">
        <authorList>
            <person name="Nowell W R."/>
        </authorList>
    </citation>
    <scope>NUCLEOTIDE SEQUENCE</scope>
</reference>
<feature type="domain" description="Ig-like" evidence="8">
    <location>
        <begin position="110"/>
        <end position="194"/>
    </location>
</feature>
<feature type="transmembrane region" description="Helical" evidence="7">
    <location>
        <begin position="678"/>
        <end position="703"/>
    </location>
</feature>
<dbReference type="SUPFAM" id="SSF49265">
    <property type="entry name" value="Fibronectin type III"/>
    <property type="match status" value="1"/>
</dbReference>
<dbReference type="InterPro" id="IPR003598">
    <property type="entry name" value="Ig_sub2"/>
</dbReference>
<evidence type="ECO:0000259" key="8">
    <source>
        <dbReference type="PROSITE" id="PS50835"/>
    </source>
</evidence>
<dbReference type="SUPFAM" id="SSF48726">
    <property type="entry name" value="Immunoglobulin"/>
    <property type="match status" value="4"/>
</dbReference>
<dbReference type="InterPro" id="IPR013162">
    <property type="entry name" value="CD80_C2-set"/>
</dbReference>
<dbReference type="PROSITE" id="PS50835">
    <property type="entry name" value="IG_LIKE"/>
    <property type="match status" value="5"/>
</dbReference>
<dbReference type="Pfam" id="PF13927">
    <property type="entry name" value="Ig_3"/>
    <property type="match status" value="2"/>
</dbReference>
<dbReference type="InterPro" id="IPR036116">
    <property type="entry name" value="FN3_sf"/>
</dbReference>
<evidence type="ECO:0000313" key="11">
    <source>
        <dbReference type="EMBL" id="CAF0773320.1"/>
    </source>
</evidence>
<dbReference type="GO" id="GO:0050839">
    <property type="term" value="F:cell adhesion molecule binding"/>
    <property type="evidence" value="ECO:0007669"/>
    <property type="project" value="TreeGrafter"/>
</dbReference>
<dbReference type="EMBL" id="CAJOBA010000298">
    <property type="protein sequence ID" value="CAF3521106.1"/>
    <property type="molecule type" value="Genomic_DNA"/>
</dbReference>
<dbReference type="Pfam" id="PF07679">
    <property type="entry name" value="I-set"/>
    <property type="match status" value="1"/>
</dbReference>
<dbReference type="InterPro" id="IPR051275">
    <property type="entry name" value="Cell_adhesion_signaling"/>
</dbReference>
<dbReference type="EMBL" id="CAJNOK010000298">
    <property type="protein sequence ID" value="CAF0743366.1"/>
    <property type="molecule type" value="Genomic_DNA"/>
</dbReference>
<comment type="caution">
    <text evidence="11">The sequence shown here is derived from an EMBL/GenBank/DDBJ whole genome shotgun (WGS) entry which is preliminary data.</text>
</comment>
<dbReference type="PROSITE" id="PS50853">
    <property type="entry name" value="FN3"/>
    <property type="match status" value="1"/>
</dbReference>
<feature type="domain" description="Ig-like" evidence="8">
    <location>
        <begin position="203"/>
        <end position="293"/>
    </location>
</feature>
<dbReference type="EMBL" id="CAJNOQ010000214">
    <property type="protein sequence ID" value="CAF0773320.1"/>
    <property type="molecule type" value="Genomic_DNA"/>
</dbReference>
<proteinExistence type="predicted"/>
<protein>
    <submittedName>
        <fullName evidence="11">Uncharacterized protein</fullName>
    </submittedName>
</protein>
<dbReference type="AlphaFoldDB" id="A0A813QZQ4"/>
<evidence type="ECO:0000256" key="7">
    <source>
        <dbReference type="SAM" id="Phobius"/>
    </source>
</evidence>
<keyword evidence="3 7" id="KW-0472">Membrane</keyword>
<dbReference type="Pfam" id="PF00041">
    <property type="entry name" value="fn3"/>
    <property type="match status" value="1"/>
</dbReference>
<evidence type="ECO:0000313" key="12">
    <source>
        <dbReference type="EMBL" id="CAF3521106.1"/>
    </source>
</evidence>
<dbReference type="InterPro" id="IPR007110">
    <property type="entry name" value="Ig-like_dom"/>
</dbReference>
<dbReference type="PANTHER" id="PTHR11640">
    <property type="entry name" value="NEPHRIN"/>
    <property type="match status" value="1"/>
</dbReference>
<dbReference type="GO" id="GO:0005911">
    <property type="term" value="C:cell-cell junction"/>
    <property type="evidence" value="ECO:0007669"/>
    <property type="project" value="TreeGrafter"/>
</dbReference>
<name>A0A813QZQ4_9BILA</name>
<dbReference type="SMART" id="SM00409">
    <property type="entry name" value="IG"/>
    <property type="match status" value="5"/>
</dbReference>
<keyword evidence="7" id="KW-0812">Transmembrane</keyword>
<dbReference type="InterPro" id="IPR003961">
    <property type="entry name" value="FN3_dom"/>
</dbReference>
<feature type="domain" description="Ig-like" evidence="8">
    <location>
        <begin position="389"/>
        <end position="485"/>
    </location>
</feature>
<evidence type="ECO:0000313" key="10">
    <source>
        <dbReference type="EMBL" id="CAF0743366.1"/>
    </source>
</evidence>
<dbReference type="Proteomes" id="UP000681722">
    <property type="component" value="Unassembled WGS sequence"/>
</dbReference>
<dbReference type="InterPro" id="IPR036179">
    <property type="entry name" value="Ig-like_dom_sf"/>
</dbReference>
<dbReference type="SMART" id="SM00408">
    <property type="entry name" value="IGc2"/>
    <property type="match status" value="4"/>
</dbReference>
<dbReference type="Pfam" id="PF08205">
    <property type="entry name" value="C2-set_2"/>
    <property type="match status" value="1"/>
</dbReference>
<gene>
    <name evidence="11" type="ORF">GPM918_LOCUS2051</name>
    <name evidence="10" type="ORF">OVA965_LOCUS1576</name>
    <name evidence="13" type="ORF">SRO942_LOCUS2051</name>
    <name evidence="12" type="ORF">TMI583_LOCUS1576</name>
</gene>